<dbReference type="PANTHER" id="PTHR13420">
    <property type="entry name" value="UPF0235 PROTEIN C15ORF40"/>
    <property type="match status" value="1"/>
</dbReference>
<dbReference type="InterPro" id="IPR036591">
    <property type="entry name" value="YggU-like_sf"/>
</dbReference>
<dbReference type="SUPFAM" id="SSF69786">
    <property type="entry name" value="YggU-like"/>
    <property type="match status" value="1"/>
</dbReference>
<dbReference type="EMBL" id="LBRB01000009">
    <property type="protein sequence ID" value="KKP88723.1"/>
    <property type="molecule type" value="Genomic_DNA"/>
</dbReference>
<gene>
    <name evidence="2" type="ORF">UR93_C0009G0011</name>
</gene>
<evidence type="ECO:0000313" key="3">
    <source>
        <dbReference type="Proteomes" id="UP000034316"/>
    </source>
</evidence>
<dbReference type="PANTHER" id="PTHR13420:SF7">
    <property type="entry name" value="UPF0235 PROTEIN C15ORF40"/>
    <property type="match status" value="1"/>
</dbReference>
<organism evidence="2 3">
    <name type="scientific">Berkelbacteria bacterium GW2011_GWA2_35_9</name>
    <dbReference type="NCBI Taxonomy" id="1618333"/>
    <lineage>
        <taxon>Bacteria</taxon>
        <taxon>Candidatus Berkelbacteria</taxon>
    </lineage>
</organism>
<comment type="caution">
    <text evidence="2">The sequence shown here is derived from an EMBL/GenBank/DDBJ whole genome shotgun (WGS) entry which is preliminary data.</text>
</comment>
<evidence type="ECO:0000256" key="1">
    <source>
        <dbReference type="ARBA" id="ARBA00010364"/>
    </source>
</evidence>
<protein>
    <submittedName>
        <fullName evidence="2">Uncharacterized protein</fullName>
    </submittedName>
</protein>
<accession>A0A0G0D640</accession>
<dbReference type="AlphaFoldDB" id="A0A0G0D640"/>
<dbReference type="SMART" id="SM01152">
    <property type="entry name" value="DUF167"/>
    <property type="match status" value="1"/>
</dbReference>
<dbReference type="STRING" id="1618333.UR93_C0009G0011"/>
<dbReference type="Gene3D" id="3.30.1200.10">
    <property type="entry name" value="YggU-like"/>
    <property type="match status" value="1"/>
</dbReference>
<reference evidence="2 3" key="1">
    <citation type="journal article" date="2015" name="Nature">
        <title>rRNA introns, odd ribosomes, and small enigmatic genomes across a large radiation of phyla.</title>
        <authorList>
            <person name="Brown C.T."/>
            <person name="Hug L.A."/>
            <person name="Thomas B.C."/>
            <person name="Sharon I."/>
            <person name="Castelle C.J."/>
            <person name="Singh A."/>
            <person name="Wilkins M.J."/>
            <person name="Williams K.H."/>
            <person name="Banfield J.F."/>
        </authorList>
    </citation>
    <scope>NUCLEOTIDE SEQUENCE [LARGE SCALE GENOMIC DNA]</scope>
</reference>
<dbReference type="GO" id="GO:0005737">
    <property type="term" value="C:cytoplasm"/>
    <property type="evidence" value="ECO:0007669"/>
    <property type="project" value="TreeGrafter"/>
</dbReference>
<sequence>MIITIFAKPNAKENIIEEISTTQYKISVTAPPVKGLANQKIIELLAEHFNIAKSQIILKSGFSSRIKKFEIYS</sequence>
<dbReference type="Proteomes" id="UP000034316">
    <property type="component" value="Unassembled WGS sequence"/>
</dbReference>
<name>A0A0G0D640_9BACT</name>
<evidence type="ECO:0000313" key="2">
    <source>
        <dbReference type="EMBL" id="KKP88723.1"/>
    </source>
</evidence>
<dbReference type="InterPro" id="IPR003746">
    <property type="entry name" value="DUF167"/>
</dbReference>
<dbReference type="Pfam" id="PF02594">
    <property type="entry name" value="DUF167"/>
    <property type="match status" value="1"/>
</dbReference>
<comment type="similarity">
    <text evidence="1">Belongs to the UPF0235 family.</text>
</comment>
<dbReference type="NCBIfam" id="TIGR00251">
    <property type="entry name" value="DUF167 family protein"/>
    <property type="match status" value="1"/>
</dbReference>
<proteinExistence type="inferred from homology"/>